<evidence type="ECO:0000259" key="13">
    <source>
        <dbReference type="PROSITE" id="PS51846"/>
    </source>
</evidence>
<accession>A0A850NL07</accession>
<evidence type="ECO:0000256" key="8">
    <source>
        <dbReference type="ARBA" id="ARBA00023136"/>
    </source>
</evidence>
<dbReference type="EMBL" id="JABXXQ010000016">
    <property type="protein sequence ID" value="NVN29159.1"/>
    <property type="molecule type" value="Genomic_DNA"/>
</dbReference>
<dbReference type="InterPro" id="IPR044751">
    <property type="entry name" value="Ion_transp-like_CBS"/>
</dbReference>
<evidence type="ECO:0000313" key="17">
    <source>
        <dbReference type="Proteomes" id="UP000565205"/>
    </source>
</evidence>
<reference evidence="15 17" key="1">
    <citation type="submission" date="2020-06" db="EMBL/GenBank/DDBJ databases">
        <title>Description of novel acetic acid bacteria.</title>
        <authorList>
            <person name="Sombolestani A."/>
        </authorList>
    </citation>
    <scope>NUCLEOTIDE SEQUENCE [LARGE SCALE GENOMIC DNA]</scope>
    <source>
        <strain evidence="15 17">LMG 26838</strain>
    </source>
</reference>
<dbReference type="Pfam" id="PF00571">
    <property type="entry name" value="CBS"/>
    <property type="match status" value="1"/>
</dbReference>
<sequence length="432" mass="46331">MNLLSAFLVILLLVVLNAVFAMGELALVSVRRARLAVLVRNGVPGATQAAALAEDPHRFLPTVQVGITLVSIIEGTFGGAKIGHLLTPYVARVPWFAPFASEIALGVTVVAITYLMLVLGELVPKQLALRRPERIAAALSRPLGVLSRLTAPAVWVLGRSSALVLRGFGISRIDPQTVTEEELRALIAEGAAAGVLETEERAMIERLLRLADKPVRAIMTPRNELAWIERNASRREIARVIKTVPHSRLVVCEGGIDNPVGVIWAKDILDMLLDGGDISINAVLRQPVVIPETISALVVLERLRADPLGLALVLDEYGGFEGLVTAADVFAAIVGQPPKPHSLLPEAPVEGAPAEFTLDGTEPIDEIRDRLGIESVPAEGTYHTLAGLVLALLHRVPATGDKVAYGGWSFEVLEMDGRRVQLVRVVREALAA</sequence>
<evidence type="ECO:0000256" key="2">
    <source>
        <dbReference type="ARBA" id="ARBA00006446"/>
    </source>
</evidence>
<dbReference type="InterPro" id="IPR000644">
    <property type="entry name" value="CBS_dom"/>
</dbReference>
<dbReference type="GO" id="GO:0005886">
    <property type="term" value="C:plasma membrane"/>
    <property type="evidence" value="ECO:0007669"/>
    <property type="project" value="UniProtKB-SubCell"/>
</dbReference>
<comment type="caution">
    <text evidence="15">The sequence shown here is derived from an EMBL/GenBank/DDBJ whole genome shotgun (WGS) entry which is preliminary data.</text>
</comment>
<feature type="domain" description="CBS" evidence="12">
    <location>
        <begin position="283"/>
        <end position="343"/>
    </location>
</feature>
<dbReference type="GO" id="GO:0050660">
    <property type="term" value="F:flavin adenine dinucleotide binding"/>
    <property type="evidence" value="ECO:0007669"/>
    <property type="project" value="InterPro"/>
</dbReference>
<dbReference type="InterPro" id="IPR046342">
    <property type="entry name" value="CBS_dom_sf"/>
</dbReference>
<keyword evidence="8 10" id="KW-0472">Membrane</keyword>
<evidence type="ECO:0000256" key="10">
    <source>
        <dbReference type="PROSITE-ProRule" id="PRU01193"/>
    </source>
</evidence>
<evidence type="ECO:0000259" key="12">
    <source>
        <dbReference type="PROSITE" id="PS51371"/>
    </source>
</evidence>
<evidence type="ECO:0000256" key="4">
    <source>
        <dbReference type="ARBA" id="ARBA00022692"/>
    </source>
</evidence>
<dbReference type="InterPro" id="IPR036318">
    <property type="entry name" value="FAD-bd_PCMH-like_sf"/>
</dbReference>
<feature type="transmembrane region" description="Helical" evidence="11">
    <location>
        <begin position="103"/>
        <end position="124"/>
    </location>
</feature>
<dbReference type="InterPro" id="IPR051676">
    <property type="entry name" value="UPF0053_domain"/>
</dbReference>
<keyword evidence="3" id="KW-1003">Cell membrane</keyword>
<dbReference type="InterPro" id="IPR016169">
    <property type="entry name" value="FAD-bd_PCMH_sub2"/>
</dbReference>
<dbReference type="PROSITE" id="PS51846">
    <property type="entry name" value="CNNM"/>
    <property type="match status" value="1"/>
</dbReference>
<dbReference type="SUPFAM" id="SSF54631">
    <property type="entry name" value="CBS-domain pair"/>
    <property type="match status" value="1"/>
</dbReference>
<dbReference type="SMART" id="SM01091">
    <property type="entry name" value="CorC_HlyC"/>
    <property type="match status" value="1"/>
</dbReference>
<evidence type="ECO:0000313" key="16">
    <source>
        <dbReference type="Proteomes" id="UP000557688"/>
    </source>
</evidence>
<feature type="domain" description="CBS" evidence="12">
    <location>
        <begin position="219"/>
        <end position="278"/>
    </location>
</feature>
<organism evidence="15 17">
    <name type="scientific">Endobacter medicaginis</name>
    <dbReference type="NCBI Taxonomy" id="1181271"/>
    <lineage>
        <taxon>Bacteria</taxon>
        <taxon>Pseudomonadati</taxon>
        <taxon>Pseudomonadota</taxon>
        <taxon>Alphaproteobacteria</taxon>
        <taxon>Acetobacterales</taxon>
        <taxon>Acetobacteraceae</taxon>
        <taxon>Endobacter</taxon>
    </lineage>
</organism>
<dbReference type="Proteomes" id="UP000557688">
    <property type="component" value="Unassembled WGS sequence"/>
</dbReference>
<evidence type="ECO:0000256" key="1">
    <source>
        <dbReference type="ARBA" id="ARBA00004651"/>
    </source>
</evidence>
<name>A0A850NL07_9PROT</name>
<evidence type="ECO:0000256" key="3">
    <source>
        <dbReference type="ARBA" id="ARBA00022475"/>
    </source>
</evidence>
<evidence type="ECO:0000313" key="14">
    <source>
        <dbReference type="EMBL" id="MBB3173856.1"/>
    </source>
</evidence>
<dbReference type="InterPro" id="IPR002550">
    <property type="entry name" value="CNNM"/>
</dbReference>
<comment type="subcellular location">
    <subcellularLocation>
        <location evidence="1">Cell membrane</location>
        <topology evidence="1">Multi-pass membrane protein</topology>
    </subcellularLocation>
</comment>
<comment type="similarity">
    <text evidence="2">Belongs to the UPF0053 family. Hemolysin C subfamily.</text>
</comment>
<dbReference type="RefSeq" id="WP_176621887.1">
    <property type="nucleotide sequence ID" value="NZ_JABXXQ010000016.1"/>
</dbReference>
<dbReference type="Gene3D" id="3.10.580.10">
    <property type="entry name" value="CBS-domain"/>
    <property type="match status" value="1"/>
</dbReference>
<evidence type="ECO:0000313" key="15">
    <source>
        <dbReference type="EMBL" id="NVN29159.1"/>
    </source>
</evidence>
<keyword evidence="6 10" id="KW-1133">Transmembrane helix</keyword>
<protein>
    <submittedName>
        <fullName evidence="15">HlyC/CorC family transporter</fullName>
    </submittedName>
    <submittedName>
        <fullName evidence="14">Putative hemolysin</fullName>
    </submittedName>
</protein>
<evidence type="ECO:0000256" key="6">
    <source>
        <dbReference type="ARBA" id="ARBA00022989"/>
    </source>
</evidence>
<dbReference type="CDD" id="cd04590">
    <property type="entry name" value="CBS_pair_CorC_HlyC_assoc"/>
    <property type="match status" value="1"/>
</dbReference>
<dbReference type="PANTHER" id="PTHR43099:SF2">
    <property type="entry name" value="UPF0053 PROTEIN YRKA"/>
    <property type="match status" value="1"/>
</dbReference>
<dbReference type="AlphaFoldDB" id="A0A850NL07"/>
<dbReference type="Gene3D" id="3.30.465.10">
    <property type="match status" value="1"/>
</dbReference>
<feature type="domain" description="CNNM transmembrane" evidence="13">
    <location>
        <begin position="1"/>
        <end position="200"/>
    </location>
</feature>
<dbReference type="SUPFAM" id="SSF56176">
    <property type="entry name" value="FAD-binding/transporter-associated domain-like"/>
    <property type="match status" value="1"/>
</dbReference>
<dbReference type="Proteomes" id="UP000565205">
    <property type="component" value="Unassembled WGS sequence"/>
</dbReference>
<keyword evidence="5" id="KW-0677">Repeat</keyword>
<evidence type="ECO:0000256" key="9">
    <source>
        <dbReference type="PROSITE-ProRule" id="PRU00703"/>
    </source>
</evidence>
<gene>
    <name evidence="14" type="ORF">FHR90_001688</name>
    <name evidence="15" type="ORF">HUK83_02215</name>
</gene>
<dbReference type="EMBL" id="JACHXV010000005">
    <property type="protein sequence ID" value="MBB3173856.1"/>
    <property type="molecule type" value="Genomic_DNA"/>
</dbReference>
<dbReference type="PROSITE" id="PS51371">
    <property type="entry name" value="CBS"/>
    <property type="match status" value="2"/>
</dbReference>
<keyword evidence="16" id="KW-1185">Reference proteome</keyword>
<proteinExistence type="inferred from homology"/>
<dbReference type="PANTHER" id="PTHR43099">
    <property type="entry name" value="UPF0053 PROTEIN YRKA"/>
    <property type="match status" value="1"/>
</dbReference>
<evidence type="ECO:0000256" key="7">
    <source>
        <dbReference type="ARBA" id="ARBA00023122"/>
    </source>
</evidence>
<reference evidence="14 16" key="2">
    <citation type="submission" date="2020-08" db="EMBL/GenBank/DDBJ databases">
        <title>Genomic Encyclopedia of Type Strains, Phase III (KMG-III): the genomes of soil and plant-associated and newly described type strains.</title>
        <authorList>
            <person name="Whitman W."/>
        </authorList>
    </citation>
    <scope>NUCLEOTIDE SEQUENCE [LARGE SCALE GENOMIC DNA]</scope>
    <source>
        <strain evidence="14 16">CECT 8088</strain>
    </source>
</reference>
<keyword evidence="4 10" id="KW-0812">Transmembrane</keyword>
<dbReference type="Pfam" id="PF03471">
    <property type="entry name" value="CorC_HlyC"/>
    <property type="match status" value="1"/>
</dbReference>
<dbReference type="InterPro" id="IPR005170">
    <property type="entry name" value="Transptr-assoc_dom"/>
</dbReference>
<evidence type="ECO:0000256" key="11">
    <source>
        <dbReference type="SAM" id="Phobius"/>
    </source>
</evidence>
<evidence type="ECO:0000256" key="5">
    <source>
        <dbReference type="ARBA" id="ARBA00022737"/>
    </source>
</evidence>
<keyword evidence="7 9" id="KW-0129">CBS domain</keyword>
<dbReference type="Pfam" id="PF01595">
    <property type="entry name" value="CNNM"/>
    <property type="match status" value="1"/>
</dbReference>